<comment type="caution">
    <text evidence="1">The sequence shown here is derived from an EMBL/GenBank/DDBJ whole genome shotgun (WGS) entry which is preliminary data.</text>
</comment>
<reference evidence="1 2" key="1">
    <citation type="submission" date="2024-07" db="EMBL/GenBank/DDBJ databases">
        <title>Section-level genome sequencing and comparative genomics of Aspergillus sections Usti and Cavernicolus.</title>
        <authorList>
            <consortium name="Lawrence Berkeley National Laboratory"/>
            <person name="Nybo J.L."/>
            <person name="Vesth T.C."/>
            <person name="Theobald S."/>
            <person name="Frisvad J.C."/>
            <person name="Larsen T.O."/>
            <person name="Kjaerboelling I."/>
            <person name="Rothschild-Mancinelli K."/>
            <person name="Lyhne E.K."/>
            <person name="Kogle M.E."/>
            <person name="Barry K."/>
            <person name="Clum A."/>
            <person name="Na H."/>
            <person name="Ledsgaard L."/>
            <person name="Lin J."/>
            <person name="Lipzen A."/>
            <person name="Kuo A."/>
            <person name="Riley R."/>
            <person name="Mondo S."/>
            <person name="Labutti K."/>
            <person name="Haridas S."/>
            <person name="Pangalinan J."/>
            <person name="Salamov A.A."/>
            <person name="Simmons B.A."/>
            <person name="Magnuson J.K."/>
            <person name="Chen J."/>
            <person name="Drula E."/>
            <person name="Henrissat B."/>
            <person name="Wiebenga A."/>
            <person name="Lubbers R.J."/>
            <person name="Gomes A.C."/>
            <person name="Makela M.R."/>
            <person name="Stajich J."/>
            <person name="Grigoriev I.V."/>
            <person name="Mortensen U.H."/>
            <person name="De Vries R.P."/>
            <person name="Baker S.E."/>
            <person name="Andersen M.R."/>
        </authorList>
    </citation>
    <scope>NUCLEOTIDE SEQUENCE [LARGE SCALE GENOMIC DNA]</scope>
    <source>
        <strain evidence="1 2">CBS 588.65</strain>
    </source>
</reference>
<sequence length="183" mass="20379">MPKSCRVHIDPFSNSELDHCTACQIVSGQICIAYYLLKYCQSDNLSRYSCKTCGSHAFAHSMHSSKYSVAVGLPDNPPQTKGVRNWGTDDTPDGGLSSFLPGSSADNSLSCWLDPWTSSRDTIWGQLKREIQGSSQLLARCHCGGIELYIPALTTRHLSNRCPLARHNHTIQFKGSLQRMKWM</sequence>
<name>A0ABR4GY06_9EURO</name>
<proteinExistence type="predicted"/>
<dbReference type="InterPro" id="IPR011057">
    <property type="entry name" value="Mss4-like_sf"/>
</dbReference>
<keyword evidence="2" id="KW-1185">Reference proteome</keyword>
<evidence type="ECO:0008006" key="3">
    <source>
        <dbReference type="Google" id="ProtNLM"/>
    </source>
</evidence>
<accession>A0ABR4GY06</accession>
<gene>
    <name evidence="1" type="ORF">BJX63DRAFT_411022</name>
</gene>
<dbReference type="Proteomes" id="UP001610334">
    <property type="component" value="Unassembled WGS sequence"/>
</dbReference>
<dbReference type="SUPFAM" id="SSF51316">
    <property type="entry name" value="Mss4-like"/>
    <property type="match status" value="1"/>
</dbReference>
<dbReference type="EMBL" id="JBFXLT010000128">
    <property type="protein sequence ID" value="KAL2807869.1"/>
    <property type="molecule type" value="Genomic_DNA"/>
</dbReference>
<organism evidence="1 2">
    <name type="scientific">Aspergillus granulosus</name>
    <dbReference type="NCBI Taxonomy" id="176169"/>
    <lineage>
        <taxon>Eukaryota</taxon>
        <taxon>Fungi</taxon>
        <taxon>Dikarya</taxon>
        <taxon>Ascomycota</taxon>
        <taxon>Pezizomycotina</taxon>
        <taxon>Eurotiomycetes</taxon>
        <taxon>Eurotiomycetidae</taxon>
        <taxon>Eurotiales</taxon>
        <taxon>Aspergillaceae</taxon>
        <taxon>Aspergillus</taxon>
        <taxon>Aspergillus subgen. Nidulantes</taxon>
    </lineage>
</organism>
<evidence type="ECO:0000313" key="2">
    <source>
        <dbReference type="Proteomes" id="UP001610334"/>
    </source>
</evidence>
<evidence type="ECO:0000313" key="1">
    <source>
        <dbReference type="EMBL" id="KAL2807869.1"/>
    </source>
</evidence>
<protein>
    <recommendedName>
        <fullName evidence="3">UBP-type domain-containing protein</fullName>
    </recommendedName>
</protein>